<evidence type="ECO:0000259" key="3">
    <source>
        <dbReference type="PROSITE" id="PS51186"/>
    </source>
</evidence>
<accession>A0A371NU77</accession>
<dbReference type="EMBL" id="QUAB01000041">
    <property type="protein sequence ID" value="REJ05467.1"/>
    <property type="molecule type" value="Genomic_DNA"/>
</dbReference>
<dbReference type="RefSeq" id="WP_116242090.1">
    <property type="nucleotide sequence ID" value="NZ_QUAB01000041.1"/>
</dbReference>
<reference evidence="4 5" key="1">
    <citation type="submission" date="2018-08" db="EMBL/GenBank/DDBJ databases">
        <title>Isolation, diversity and antifungal activity of Actinobacteria from cow dung.</title>
        <authorList>
            <person name="Ling L."/>
        </authorList>
    </citation>
    <scope>NUCLEOTIDE SEQUENCE [LARGE SCALE GENOMIC DNA]</scope>
    <source>
        <strain evidence="4 5">NEAU-LLE</strain>
    </source>
</reference>
<dbReference type="PROSITE" id="PS51186">
    <property type="entry name" value="GNAT"/>
    <property type="match status" value="1"/>
</dbReference>
<gene>
    <name evidence="4" type="ORF">DY023_09465</name>
</gene>
<dbReference type="PANTHER" id="PTHR43420">
    <property type="entry name" value="ACETYLTRANSFERASE"/>
    <property type="match status" value="1"/>
</dbReference>
<organism evidence="4 5">
    <name type="scientific">Microbacterium bovistercoris</name>
    <dbReference type="NCBI Taxonomy" id="2293570"/>
    <lineage>
        <taxon>Bacteria</taxon>
        <taxon>Bacillati</taxon>
        <taxon>Actinomycetota</taxon>
        <taxon>Actinomycetes</taxon>
        <taxon>Micrococcales</taxon>
        <taxon>Microbacteriaceae</taxon>
        <taxon>Microbacterium</taxon>
    </lineage>
</organism>
<dbReference type="AlphaFoldDB" id="A0A371NU77"/>
<evidence type="ECO:0000313" key="4">
    <source>
        <dbReference type="EMBL" id="REJ05467.1"/>
    </source>
</evidence>
<dbReference type="Proteomes" id="UP000262172">
    <property type="component" value="Unassembled WGS sequence"/>
</dbReference>
<dbReference type="InterPro" id="IPR050680">
    <property type="entry name" value="YpeA/RimI_acetyltransf"/>
</dbReference>
<sequence length="174" mass="18833">MSVEIRRVASDEWAEVKALRLRALADEIAHLAFLDTLEHASAQPDEFWQERTRNAASGDQAAQFVAIAEDGAWFGSATVLDHRDHPGSGLVVGVYVADGHRGAGAIEALFGAAASWARQTGRTALYLEVHVDNHRAQRAYERCGFVRTGEITQLDNGEEYVMVRALGAADSVGA</sequence>
<dbReference type="Pfam" id="PF00583">
    <property type="entry name" value="Acetyltransf_1"/>
    <property type="match status" value="1"/>
</dbReference>
<keyword evidence="2" id="KW-0012">Acyltransferase</keyword>
<dbReference type="OrthoDB" id="9799092at2"/>
<comment type="caution">
    <text evidence="4">The sequence shown here is derived from an EMBL/GenBank/DDBJ whole genome shotgun (WGS) entry which is preliminary data.</text>
</comment>
<feature type="domain" description="N-acetyltransferase" evidence="3">
    <location>
        <begin position="3"/>
        <end position="167"/>
    </location>
</feature>
<name>A0A371NU77_9MICO</name>
<dbReference type="InterPro" id="IPR016181">
    <property type="entry name" value="Acyl_CoA_acyltransferase"/>
</dbReference>
<proteinExistence type="predicted"/>
<evidence type="ECO:0000313" key="5">
    <source>
        <dbReference type="Proteomes" id="UP000262172"/>
    </source>
</evidence>
<keyword evidence="5" id="KW-1185">Reference proteome</keyword>
<evidence type="ECO:0000256" key="2">
    <source>
        <dbReference type="ARBA" id="ARBA00023315"/>
    </source>
</evidence>
<dbReference type="InterPro" id="IPR000182">
    <property type="entry name" value="GNAT_dom"/>
</dbReference>
<keyword evidence="1 4" id="KW-0808">Transferase</keyword>
<dbReference type="CDD" id="cd04301">
    <property type="entry name" value="NAT_SF"/>
    <property type="match status" value="1"/>
</dbReference>
<dbReference type="Gene3D" id="3.40.630.30">
    <property type="match status" value="1"/>
</dbReference>
<dbReference type="SUPFAM" id="SSF55729">
    <property type="entry name" value="Acyl-CoA N-acyltransferases (Nat)"/>
    <property type="match status" value="1"/>
</dbReference>
<evidence type="ECO:0000256" key="1">
    <source>
        <dbReference type="ARBA" id="ARBA00022679"/>
    </source>
</evidence>
<dbReference type="GO" id="GO:0016747">
    <property type="term" value="F:acyltransferase activity, transferring groups other than amino-acyl groups"/>
    <property type="evidence" value="ECO:0007669"/>
    <property type="project" value="InterPro"/>
</dbReference>
<protein>
    <submittedName>
        <fullName evidence="4">GNAT family N-acetyltransferase</fullName>
    </submittedName>
</protein>